<dbReference type="Gene3D" id="3.30.2350.10">
    <property type="entry name" value="Pseudouridine synthase"/>
    <property type="match status" value="1"/>
</dbReference>
<dbReference type="PANTHER" id="PTHR21600:SF56">
    <property type="entry name" value="TRNA PSEUDOURIDINE SYNTHASE C"/>
    <property type="match status" value="1"/>
</dbReference>
<dbReference type="NCBIfam" id="NF008321">
    <property type="entry name" value="PRK11112.1"/>
    <property type="match status" value="1"/>
</dbReference>
<dbReference type="OrthoDB" id="9785808at2"/>
<evidence type="ECO:0000256" key="4">
    <source>
        <dbReference type="ARBA" id="ARBA00036607"/>
    </source>
</evidence>
<sequence length="265" mass="30487">MLEIIYQDEWLVAVNKPSGWLVHRSWLDRDEKVVVMQTVRDQIGQHVFTAHRLDRPTSGVLLMGLSSEAGRRLAQQFEQHQIQKRYHAIVRGWLMEEALLDYPLVEELDKVADKFARANKDPQPAVTHYRGLATTEMPVATSKFPTTRYGLIELEPKTGRKHQLRRHLAHLRHPIIGDSKHGDLRQNRSAAEHFGCQRLMLHASQLTLTHPFTGEALTLRAGLDDVWMQALSRFGWLGLLPENERVEFAPLNGQDEGHIESHKER</sequence>
<evidence type="ECO:0000256" key="7">
    <source>
        <dbReference type="ARBA" id="ARBA00040675"/>
    </source>
</evidence>
<evidence type="ECO:0000313" key="12">
    <source>
        <dbReference type="EMBL" id="SFT38073.1"/>
    </source>
</evidence>
<evidence type="ECO:0000256" key="3">
    <source>
        <dbReference type="ARBA" id="ARBA00023235"/>
    </source>
</evidence>
<evidence type="ECO:0000256" key="6">
    <source>
        <dbReference type="ARBA" id="ARBA00038943"/>
    </source>
</evidence>
<dbReference type="EMBL" id="FPAU01000001">
    <property type="protein sequence ID" value="SFT38073.1"/>
    <property type="molecule type" value="Genomic_DNA"/>
</dbReference>
<name>A0A1I6XJ02_9ENTR</name>
<dbReference type="AlphaFoldDB" id="A0A1I6XJ02"/>
<evidence type="ECO:0000256" key="2">
    <source>
        <dbReference type="ARBA" id="ARBA00022694"/>
    </source>
</evidence>
<evidence type="ECO:0000256" key="5">
    <source>
        <dbReference type="ARBA" id="ARBA00037670"/>
    </source>
</evidence>
<protein>
    <recommendedName>
        <fullName evidence="7">tRNA pseudouridine synthase C</fullName>
        <ecNumber evidence="6">5.4.99.26</ecNumber>
    </recommendedName>
    <alternativeName>
        <fullName evidence="9">tRNA pseudouridine(65) synthase</fullName>
    </alternativeName>
    <alternativeName>
        <fullName evidence="10">tRNA pseudouridylate synthase C</fullName>
    </alternativeName>
    <alternativeName>
        <fullName evidence="8">tRNA-uridine isomerase C</fullName>
    </alternativeName>
</protein>
<proteinExistence type="inferred from homology"/>
<dbReference type="PANTHER" id="PTHR21600">
    <property type="entry name" value="MITOCHONDRIAL RNA PSEUDOURIDINE SYNTHASE"/>
    <property type="match status" value="1"/>
</dbReference>
<dbReference type="Proteomes" id="UP000199187">
    <property type="component" value="Unassembled WGS sequence"/>
</dbReference>
<evidence type="ECO:0000256" key="9">
    <source>
        <dbReference type="ARBA" id="ARBA00041975"/>
    </source>
</evidence>
<keyword evidence="13" id="KW-1185">Reference proteome</keyword>
<dbReference type="EC" id="5.4.99.26" evidence="6"/>
<dbReference type="CDD" id="cd02563">
    <property type="entry name" value="PseudoU_synth_TruC"/>
    <property type="match status" value="1"/>
</dbReference>
<dbReference type="GO" id="GO:0000455">
    <property type="term" value="P:enzyme-directed rRNA pseudouridine synthesis"/>
    <property type="evidence" value="ECO:0007669"/>
    <property type="project" value="TreeGrafter"/>
</dbReference>
<dbReference type="GO" id="GO:0008033">
    <property type="term" value="P:tRNA processing"/>
    <property type="evidence" value="ECO:0007669"/>
    <property type="project" value="UniProtKB-KW"/>
</dbReference>
<accession>A0A1I6XJ02</accession>
<dbReference type="InterPro" id="IPR006145">
    <property type="entry name" value="PsdUridine_synth_RsuA/RluA"/>
</dbReference>
<evidence type="ECO:0000259" key="11">
    <source>
        <dbReference type="Pfam" id="PF00849"/>
    </source>
</evidence>
<dbReference type="InterPro" id="IPR020103">
    <property type="entry name" value="PsdUridine_synth_cat_dom_sf"/>
</dbReference>
<keyword evidence="2" id="KW-0819">tRNA processing</keyword>
<dbReference type="PROSITE" id="PS01129">
    <property type="entry name" value="PSI_RLU"/>
    <property type="match status" value="1"/>
</dbReference>
<gene>
    <name evidence="12" type="ORF">SAMN05192562_10116</name>
</gene>
<organism evidence="12 13">
    <name type="scientific">Kosakonia arachidis</name>
    <dbReference type="NCBI Taxonomy" id="551989"/>
    <lineage>
        <taxon>Bacteria</taxon>
        <taxon>Pseudomonadati</taxon>
        <taxon>Pseudomonadota</taxon>
        <taxon>Gammaproteobacteria</taxon>
        <taxon>Enterobacterales</taxon>
        <taxon>Enterobacteriaceae</taxon>
        <taxon>Kosakonia</taxon>
    </lineage>
</organism>
<dbReference type="RefSeq" id="WP_090118246.1">
    <property type="nucleotide sequence ID" value="NZ_CP045300.1"/>
</dbReference>
<keyword evidence="3" id="KW-0413">Isomerase</keyword>
<dbReference type="GO" id="GO:0160149">
    <property type="term" value="F:tRNA pseudouridine(65) synthase activity"/>
    <property type="evidence" value="ECO:0007669"/>
    <property type="project" value="UniProtKB-EC"/>
</dbReference>
<comment type="similarity">
    <text evidence="1">Belongs to the pseudouridine synthase RluA family.</text>
</comment>
<evidence type="ECO:0000313" key="13">
    <source>
        <dbReference type="Proteomes" id="UP000199187"/>
    </source>
</evidence>
<evidence type="ECO:0000256" key="10">
    <source>
        <dbReference type="ARBA" id="ARBA00043049"/>
    </source>
</evidence>
<dbReference type="FunFam" id="3.30.2350.10:FF:000008">
    <property type="entry name" value="tRNA pseudouridine synthase C"/>
    <property type="match status" value="1"/>
</dbReference>
<evidence type="ECO:0000256" key="8">
    <source>
        <dbReference type="ARBA" id="ARBA00041803"/>
    </source>
</evidence>
<comment type="catalytic activity">
    <reaction evidence="4">
        <text>uridine(65) in tRNA = pseudouridine(65) in tRNA</text>
        <dbReference type="Rhea" id="RHEA:42536"/>
        <dbReference type="Rhea" id="RHEA-COMP:10103"/>
        <dbReference type="Rhea" id="RHEA-COMP:10104"/>
        <dbReference type="ChEBI" id="CHEBI:65314"/>
        <dbReference type="ChEBI" id="CHEBI:65315"/>
        <dbReference type="EC" id="5.4.99.26"/>
    </reaction>
</comment>
<dbReference type="InterPro" id="IPR050188">
    <property type="entry name" value="RluA_PseudoU_synthase"/>
</dbReference>
<dbReference type="GO" id="GO:0003723">
    <property type="term" value="F:RNA binding"/>
    <property type="evidence" value="ECO:0007669"/>
    <property type="project" value="InterPro"/>
</dbReference>
<evidence type="ECO:0000256" key="1">
    <source>
        <dbReference type="ARBA" id="ARBA00010876"/>
    </source>
</evidence>
<dbReference type="InterPro" id="IPR006224">
    <property type="entry name" value="PsdUridine_synth_RluA-like_CS"/>
</dbReference>
<reference evidence="13" key="1">
    <citation type="submission" date="2016-10" db="EMBL/GenBank/DDBJ databases">
        <authorList>
            <person name="Varghese N."/>
            <person name="Submissions S."/>
        </authorList>
    </citation>
    <scope>NUCLEOTIDE SEQUENCE [LARGE SCALE GENOMIC DNA]</scope>
    <source>
        <strain evidence="13">Ah-143</strain>
    </source>
</reference>
<dbReference type="Pfam" id="PF00849">
    <property type="entry name" value="PseudoU_synth_2"/>
    <property type="match status" value="1"/>
</dbReference>
<comment type="function">
    <text evidence="5">Responsible for synthesis of pseudouridine from uracil-65 in transfer RNAs.</text>
</comment>
<dbReference type="SUPFAM" id="SSF55120">
    <property type="entry name" value="Pseudouridine synthase"/>
    <property type="match status" value="1"/>
</dbReference>
<feature type="domain" description="Pseudouridine synthase RsuA/RluA-like" evidence="11">
    <location>
        <begin position="11"/>
        <end position="170"/>
    </location>
</feature>